<protein>
    <submittedName>
        <fullName evidence="2">Uncharacterized protein</fullName>
    </submittedName>
</protein>
<evidence type="ECO:0000313" key="3">
    <source>
        <dbReference type="Proteomes" id="UP000886520"/>
    </source>
</evidence>
<comment type="caution">
    <text evidence="2">The sequence shown here is derived from an EMBL/GenBank/DDBJ whole genome shotgun (WGS) entry which is preliminary data.</text>
</comment>
<name>A0A9D4ZFA0_ADICA</name>
<evidence type="ECO:0000256" key="1">
    <source>
        <dbReference type="SAM" id="MobiDB-lite"/>
    </source>
</evidence>
<dbReference type="Proteomes" id="UP000886520">
    <property type="component" value="Chromosome 14"/>
</dbReference>
<reference evidence="2" key="1">
    <citation type="submission" date="2021-01" db="EMBL/GenBank/DDBJ databases">
        <title>Adiantum capillus-veneris genome.</title>
        <authorList>
            <person name="Fang Y."/>
            <person name="Liao Q."/>
        </authorList>
    </citation>
    <scope>NUCLEOTIDE SEQUENCE</scope>
    <source>
        <strain evidence="2">H3</strain>
        <tissue evidence="2">Leaf</tissue>
    </source>
</reference>
<dbReference type="EMBL" id="JABFUD020000014">
    <property type="protein sequence ID" value="KAI5070601.1"/>
    <property type="molecule type" value="Genomic_DNA"/>
</dbReference>
<sequence>MEALLKRVAASRKYSSKLYQQQLWKRHLDLSSLPVTGSYARQRLHPDWKQMDNRIRRMESRLADFRILCNEVRIQKNRLEQNDDSFPTARLEALIKEKEAEVVTERASIISDLQYLTATFVEGATREYVALRKFFILFLYHTIRLAFENLSDEDFEKFFMENSDGVSFDVPGRGTVSFAPHLCKKIASASKKLTVTTSGVDTSAIAIAFAILQAPHHRHCVSPDCRREDCICVKSDYEELFEAFFKESARSIGHQKARGELSAAYEVLLTFPTKELEKEKEPEPEPEPVKQQATFRIG</sequence>
<evidence type="ECO:0000313" key="2">
    <source>
        <dbReference type="EMBL" id="KAI5070601.1"/>
    </source>
</evidence>
<dbReference type="AlphaFoldDB" id="A0A9D4ZFA0"/>
<organism evidence="2 3">
    <name type="scientific">Adiantum capillus-veneris</name>
    <name type="common">Maidenhair fern</name>
    <dbReference type="NCBI Taxonomy" id="13818"/>
    <lineage>
        <taxon>Eukaryota</taxon>
        <taxon>Viridiplantae</taxon>
        <taxon>Streptophyta</taxon>
        <taxon>Embryophyta</taxon>
        <taxon>Tracheophyta</taxon>
        <taxon>Polypodiopsida</taxon>
        <taxon>Polypodiidae</taxon>
        <taxon>Polypodiales</taxon>
        <taxon>Pteridineae</taxon>
        <taxon>Pteridaceae</taxon>
        <taxon>Vittarioideae</taxon>
        <taxon>Adiantum</taxon>
    </lineage>
</organism>
<accession>A0A9D4ZFA0</accession>
<proteinExistence type="predicted"/>
<gene>
    <name evidence="2" type="ORF">GOP47_0014944</name>
</gene>
<keyword evidence="3" id="KW-1185">Reference proteome</keyword>
<feature type="region of interest" description="Disordered" evidence="1">
    <location>
        <begin position="275"/>
        <end position="298"/>
    </location>
</feature>
<dbReference type="OrthoDB" id="1898732at2759"/>